<proteinExistence type="predicted"/>
<organism evidence="1">
    <name type="scientific">mine drainage metagenome</name>
    <dbReference type="NCBI Taxonomy" id="410659"/>
    <lineage>
        <taxon>unclassified sequences</taxon>
        <taxon>metagenomes</taxon>
        <taxon>ecological metagenomes</taxon>
    </lineage>
</organism>
<dbReference type="EMBL" id="MLJW01002886">
    <property type="protein sequence ID" value="OIQ73393.1"/>
    <property type="molecule type" value="Genomic_DNA"/>
</dbReference>
<accession>A0A1J5PPI6</accession>
<name>A0A1J5PPI6_9ZZZZ</name>
<protein>
    <submittedName>
        <fullName evidence="1">Uncharacterized protein</fullName>
    </submittedName>
</protein>
<dbReference type="AlphaFoldDB" id="A0A1J5PPI6"/>
<sequence length="93" mass="9246">MAGNPRDARLIAACTSAAAASILRERSNSSVIEVVPSVELALIVLIPSIVSNCLINGVATDAAIVSGDAPARSADTLIVGRSACGKAATGKLT</sequence>
<comment type="caution">
    <text evidence="1">The sequence shown here is derived from an EMBL/GenBank/DDBJ whole genome shotgun (WGS) entry which is preliminary data.</text>
</comment>
<reference evidence="1" key="1">
    <citation type="submission" date="2016-10" db="EMBL/GenBank/DDBJ databases">
        <title>Sequence of Gallionella enrichment culture.</title>
        <authorList>
            <person name="Poehlein A."/>
            <person name="Muehling M."/>
            <person name="Daniel R."/>
        </authorList>
    </citation>
    <scope>NUCLEOTIDE SEQUENCE</scope>
</reference>
<gene>
    <name evidence="1" type="ORF">GALL_449730</name>
</gene>
<evidence type="ECO:0000313" key="1">
    <source>
        <dbReference type="EMBL" id="OIQ73393.1"/>
    </source>
</evidence>